<evidence type="ECO:0008006" key="3">
    <source>
        <dbReference type="Google" id="ProtNLM"/>
    </source>
</evidence>
<dbReference type="RefSeq" id="WP_261607228.1">
    <property type="nucleotide sequence ID" value="NZ_JAODOR010000011.1"/>
</dbReference>
<dbReference type="Proteomes" id="UP001300496">
    <property type="component" value="Unassembled WGS sequence"/>
</dbReference>
<gene>
    <name evidence="1" type="ORF">N4R40_09995</name>
</gene>
<keyword evidence="2" id="KW-1185">Reference proteome</keyword>
<dbReference type="EMBL" id="JAODOR010000011">
    <property type="protein sequence ID" value="MCT9002693.1"/>
    <property type="molecule type" value="Genomic_DNA"/>
</dbReference>
<sequence>MAGSLRLDTEQVQQVANDMHRVTRTLENAAADASSLASVIPVSELSRAVEDFAGGWDDNRRNLIKEVSALREQAAAVAQAFDDVDSQLVDALTRPPEAAAPATHGPTAV</sequence>
<proteinExistence type="predicted"/>
<evidence type="ECO:0000313" key="2">
    <source>
        <dbReference type="Proteomes" id="UP001300496"/>
    </source>
</evidence>
<comment type="caution">
    <text evidence="1">The sequence shown here is derived from an EMBL/GenBank/DDBJ whole genome shotgun (WGS) entry which is preliminary data.</text>
</comment>
<evidence type="ECO:0000313" key="1">
    <source>
        <dbReference type="EMBL" id="MCT9002693.1"/>
    </source>
</evidence>
<organism evidence="1 2">
    <name type="scientific">Microbacterium memoriense</name>
    <dbReference type="NCBI Taxonomy" id="2978350"/>
    <lineage>
        <taxon>Bacteria</taxon>
        <taxon>Bacillati</taxon>
        <taxon>Actinomycetota</taxon>
        <taxon>Actinomycetes</taxon>
        <taxon>Micrococcales</taxon>
        <taxon>Microbacteriaceae</taxon>
        <taxon>Microbacterium</taxon>
    </lineage>
</organism>
<name>A0ABT2PFQ7_9MICO</name>
<accession>A0ABT2PFQ7</accession>
<protein>
    <recommendedName>
        <fullName evidence="3">WXG100 family type VII secretion target</fullName>
    </recommendedName>
</protein>
<reference evidence="1 2" key="1">
    <citation type="journal article" date="2024" name="Int. J. Syst. Evol. Microbiol.">
        <title>Microbacterium memoriense sp. nov., a member of the Actinomycetota from marine beach sediment of the north coast of Portugal.</title>
        <authorList>
            <person name="Santos J.D.N.D."/>
            <person name="Klimek D."/>
            <person name="Calusinska M."/>
            <person name="Lobo-da-Cunha A."/>
            <person name="Catita J."/>
            <person name="Goncalves H."/>
            <person name="Gonzalez I."/>
            <person name="Lage O.M."/>
        </authorList>
    </citation>
    <scope>NUCLEOTIDE SEQUENCE [LARGE SCALE GENOMIC DNA]</scope>
    <source>
        <strain evidence="1 2">PMIC_1C1B</strain>
    </source>
</reference>